<accession>A0A9X1SSN7</accession>
<dbReference type="PROSITE" id="PS51318">
    <property type="entry name" value="TAT"/>
    <property type="match status" value="1"/>
</dbReference>
<evidence type="ECO:0000313" key="2">
    <source>
        <dbReference type="EMBL" id="MCD5310496.1"/>
    </source>
</evidence>
<dbReference type="SUPFAM" id="SSF53850">
    <property type="entry name" value="Periplasmic binding protein-like II"/>
    <property type="match status" value="1"/>
</dbReference>
<keyword evidence="1" id="KW-0732">Signal</keyword>
<name>A0A9X1SSN7_9ACTN</name>
<evidence type="ECO:0000313" key="3">
    <source>
        <dbReference type="Proteomes" id="UP001138997"/>
    </source>
</evidence>
<dbReference type="PANTHER" id="PTHR43649">
    <property type="entry name" value="ARABINOSE-BINDING PROTEIN-RELATED"/>
    <property type="match status" value="1"/>
</dbReference>
<dbReference type="PANTHER" id="PTHR43649:SF30">
    <property type="entry name" value="ABC TRANSPORTER SUBSTRATE-BINDING PROTEIN"/>
    <property type="match status" value="1"/>
</dbReference>
<protein>
    <submittedName>
        <fullName evidence="2">ABC transporter substrate-binding protein</fullName>
    </submittedName>
</protein>
<dbReference type="InterPro" id="IPR050490">
    <property type="entry name" value="Bact_solute-bd_prot1"/>
</dbReference>
<feature type="signal peptide" evidence="1">
    <location>
        <begin position="1"/>
        <end position="31"/>
    </location>
</feature>
<evidence type="ECO:0000256" key="1">
    <source>
        <dbReference type="SAM" id="SignalP"/>
    </source>
</evidence>
<dbReference type="InterPro" id="IPR006059">
    <property type="entry name" value="SBP"/>
</dbReference>
<comment type="caution">
    <text evidence="2">The sequence shown here is derived from an EMBL/GenBank/DDBJ whole genome shotgun (WGS) entry which is preliminary data.</text>
</comment>
<feature type="chain" id="PRO_5040964148" evidence="1">
    <location>
        <begin position="32"/>
        <end position="430"/>
    </location>
</feature>
<organism evidence="2 3">
    <name type="scientific">Kineosporia babensis</name>
    <dbReference type="NCBI Taxonomy" id="499548"/>
    <lineage>
        <taxon>Bacteria</taxon>
        <taxon>Bacillati</taxon>
        <taxon>Actinomycetota</taxon>
        <taxon>Actinomycetes</taxon>
        <taxon>Kineosporiales</taxon>
        <taxon>Kineosporiaceae</taxon>
        <taxon>Kineosporia</taxon>
    </lineage>
</organism>
<dbReference type="RefSeq" id="WP_231439439.1">
    <property type="nucleotide sequence ID" value="NZ_JAJOMB010000003.1"/>
</dbReference>
<keyword evidence="3" id="KW-1185">Reference proteome</keyword>
<dbReference type="AlphaFoldDB" id="A0A9X1SSN7"/>
<dbReference type="EMBL" id="JAJOMB010000003">
    <property type="protein sequence ID" value="MCD5310496.1"/>
    <property type="molecule type" value="Genomic_DNA"/>
</dbReference>
<dbReference type="Gene3D" id="3.40.190.10">
    <property type="entry name" value="Periplasmic binding protein-like II"/>
    <property type="match status" value="2"/>
</dbReference>
<proteinExistence type="predicted"/>
<dbReference type="PROSITE" id="PS51257">
    <property type="entry name" value="PROKAR_LIPOPROTEIN"/>
    <property type="match status" value="1"/>
</dbReference>
<dbReference type="InterPro" id="IPR006311">
    <property type="entry name" value="TAT_signal"/>
</dbReference>
<reference evidence="2" key="1">
    <citation type="submission" date="2021-11" db="EMBL/GenBank/DDBJ databases">
        <title>Streptomyces corallinus and Kineosporia corallina sp. nov., two new coral-derived marine actinobacteria.</title>
        <authorList>
            <person name="Buangrab K."/>
            <person name="Sutthacheep M."/>
            <person name="Yeemin T."/>
            <person name="Harunari E."/>
            <person name="Igarashi Y."/>
            <person name="Sripreechasak P."/>
            <person name="Kanchanasin P."/>
            <person name="Tanasupawat S."/>
            <person name="Phongsopitanun W."/>
        </authorList>
    </citation>
    <scope>NUCLEOTIDE SEQUENCE</scope>
    <source>
        <strain evidence="2">JCM 31032</strain>
    </source>
</reference>
<sequence>MSEPFSRRTLLTAGGAAAALMSLSGCGAVQALRPASGGADTLVVHSQFNGAVAGADVFRAIVEQYRKNTGRSVATLSNGNDLPIVFETSVLAGKEADIAIVNMMGKTLAWTGADATVPVEKFLQPWGLAERIEPGAIEEWTTPEGHLRAFPYTRTNWPVAFNHRLLEEAGVEIPLTSEELINAADALRSKGVGPVSIGGGDWSGQKLFIQIIQSYLTADEAAEVFASGAFSSSPGAMAGIKHFAELRDAGVFVDSAQGFTSDSMLTQYNTGEAAIMSSMSSALAKVPAERAAETTIGGWPVPPQAVSTKPTVIQSFNGMGVWISENGAEKLDLVEPFVQWLFSEEVITQFVLESGRDMNALTHVTSQDFPLVAQAQALAAGDTVDPVILPDLLIPEAVFEPLTQATARAFGPGTSPEEIVEVLEASYKNA</sequence>
<dbReference type="Proteomes" id="UP001138997">
    <property type="component" value="Unassembled WGS sequence"/>
</dbReference>
<dbReference type="Pfam" id="PF01547">
    <property type="entry name" value="SBP_bac_1"/>
    <property type="match status" value="1"/>
</dbReference>
<gene>
    <name evidence="2" type="ORF">LR394_06285</name>
</gene>